<sequence length="81" mass="8872">MNGSEGGNGGAKVRRFHRRVSIAFTVTVIACFAAIGQAESAPWVFHLPLPPLVLLLFTGLYLFSLPHTRKWRAGRGAVRPE</sequence>
<keyword evidence="3" id="KW-1185">Reference proteome</keyword>
<accession>A0ABU0X880</accession>
<keyword evidence="1" id="KW-0472">Membrane</keyword>
<feature type="transmembrane region" description="Helical" evidence="1">
    <location>
        <begin position="20"/>
        <end position="37"/>
    </location>
</feature>
<evidence type="ECO:0000313" key="3">
    <source>
        <dbReference type="Proteomes" id="UP001225605"/>
    </source>
</evidence>
<evidence type="ECO:0000256" key="1">
    <source>
        <dbReference type="SAM" id="Phobius"/>
    </source>
</evidence>
<keyword evidence="1" id="KW-1133">Transmembrane helix</keyword>
<protein>
    <recommendedName>
        <fullName evidence="4">Transmembrane protein</fullName>
    </recommendedName>
</protein>
<dbReference type="Proteomes" id="UP001225605">
    <property type="component" value="Unassembled WGS sequence"/>
</dbReference>
<feature type="transmembrane region" description="Helical" evidence="1">
    <location>
        <begin position="43"/>
        <end position="63"/>
    </location>
</feature>
<dbReference type="EMBL" id="NSDM01000017">
    <property type="protein sequence ID" value="MDQ2588340.1"/>
    <property type="molecule type" value="Genomic_DNA"/>
</dbReference>
<evidence type="ECO:0008006" key="4">
    <source>
        <dbReference type="Google" id="ProtNLM"/>
    </source>
</evidence>
<reference evidence="2 3" key="1">
    <citation type="submission" date="2017-06" db="EMBL/GenBank/DDBJ databases">
        <title>Cultured bacterium strain Saccharothrix yanglingensis Hhs.015.</title>
        <authorList>
            <person name="Xia Y."/>
        </authorList>
    </citation>
    <scope>NUCLEOTIDE SEQUENCE [LARGE SCALE GENOMIC DNA]</scope>
    <source>
        <strain evidence="2 3">Hhs.015</strain>
    </source>
</reference>
<gene>
    <name evidence="2" type="ORF">CKY47_31125</name>
</gene>
<proteinExistence type="predicted"/>
<evidence type="ECO:0000313" key="2">
    <source>
        <dbReference type="EMBL" id="MDQ2588340.1"/>
    </source>
</evidence>
<dbReference type="RefSeq" id="WP_306749988.1">
    <property type="nucleotide sequence ID" value="NZ_NSDM01000017.1"/>
</dbReference>
<keyword evidence="1" id="KW-0812">Transmembrane</keyword>
<organism evidence="2 3">
    <name type="scientific">Saccharothrix yanglingensis</name>
    <dbReference type="NCBI Taxonomy" id="659496"/>
    <lineage>
        <taxon>Bacteria</taxon>
        <taxon>Bacillati</taxon>
        <taxon>Actinomycetota</taxon>
        <taxon>Actinomycetes</taxon>
        <taxon>Pseudonocardiales</taxon>
        <taxon>Pseudonocardiaceae</taxon>
        <taxon>Saccharothrix</taxon>
    </lineage>
</organism>
<comment type="caution">
    <text evidence="2">The sequence shown here is derived from an EMBL/GenBank/DDBJ whole genome shotgun (WGS) entry which is preliminary data.</text>
</comment>
<name>A0ABU0X880_9PSEU</name>